<feature type="chain" id="PRO_5022182112" evidence="2">
    <location>
        <begin position="21"/>
        <end position="497"/>
    </location>
</feature>
<dbReference type="InterPro" id="IPR029052">
    <property type="entry name" value="Metallo-depent_PP-like"/>
</dbReference>
<feature type="domain" description="Purple acid phosphatase N-terminal" evidence="4">
    <location>
        <begin position="53"/>
        <end position="159"/>
    </location>
</feature>
<dbReference type="Gene3D" id="3.60.21.10">
    <property type="match status" value="1"/>
</dbReference>
<sequence length="497" mass="54915" precursor="true">MSIRTAFAAAVLAAPALALAHPPGEHGAHLHVDDLPRPKEQAAEITHRPTAMPDRVVLTWVHDPATTQAVTWRTDADVDEAFAQFTLATRGPQFVDREDRMKANPDLVSVVSAETTTYRTELSEANYHTAELTSLTPATKYVYRVGDGTNWSEWSHFTTAAATPEPFSFIYVGDAQNDVFSLWSRVIRQAFVDEPKAAFTLHAGDLIDKAEADDEWGGWFDAAGFINRGTPVLATPGNHEYYTEDKSVSDHWRPTFAFPENGPDVPGLEETVWYLDYQGVRFVSLNSNEKTEEQVPWLRETLASNPHRWTVVTFHHPLYNSKEGRDNPDLRNAWQPLFDEFGVDLVLQGHDHTYARSKLVTAADNAIEKNVAASDEADVRSQSAAAAPEAAAKIDRDVRNVPEGATRVSEAGTVYVVSVSGPKMYDLGDRPLFRRTGADTQLYQIVRIEGNTLRYDAYTATGALFDGFTLTKNPEGPNTLIEDAADDVAVPVNAGNR</sequence>
<dbReference type="SUPFAM" id="SSF49363">
    <property type="entry name" value="Purple acid phosphatase, N-terminal domain"/>
    <property type="match status" value="1"/>
</dbReference>
<evidence type="ECO:0000259" key="4">
    <source>
        <dbReference type="Pfam" id="PF16656"/>
    </source>
</evidence>
<feature type="domain" description="Calcineurin-like phosphoesterase" evidence="3">
    <location>
        <begin position="172"/>
        <end position="354"/>
    </location>
</feature>
<dbReference type="InterPro" id="IPR004843">
    <property type="entry name" value="Calcineurin-like_PHP"/>
</dbReference>
<dbReference type="OrthoDB" id="9809781at2"/>
<dbReference type="PANTHER" id="PTHR22953:SF153">
    <property type="entry name" value="PURPLE ACID PHOSPHATASE"/>
    <property type="match status" value="1"/>
</dbReference>
<proteinExistence type="predicted"/>
<accession>A0A517PDP6</accession>
<dbReference type="InterPro" id="IPR015914">
    <property type="entry name" value="PAPs_N"/>
</dbReference>
<dbReference type="Pfam" id="PF00149">
    <property type="entry name" value="Metallophos"/>
    <property type="match status" value="1"/>
</dbReference>
<feature type="signal peptide" evidence="2">
    <location>
        <begin position="1"/>
        <end position="20"/>
    </location>
</feature>
<dbReference type="RefSeq" id="WP_145360371.1">
    <property type="nucleotide sequence ID" value="NZ_CP036265.1"/>
</dbReference>
<evidence type="ECO:0000256" key="2">
    <source>
        <dbReference type="SAM" id="SignalP"/>
    </source>
</evidence>
<evidence type="ECO:0000259" key="3">
    <source>
        <dbReference type="Pfam" id="PF00149"/>
    </source>
</evidence>
<evidence type="ECO:0000313" key="5">
    <source>
        <dbReference type="EMBL" id="QDT17508.1"/>
    </source>
</evidence>
<organism evidence="5 6">
    <name type="scientific">Alienimonas californiensis</name>
    <dbReference type="NCBI Taxonomy" id="2527989"/>
    <lineage>
        <taxon>Bacteria</taxon>
        <taxon>Pseudomonadati</taxon>
        <taxon>Planctomycetota</taxon>
        <taxon>Planctomycetia</taxon>
        <taxon>Planctomycetales</taxon>
        <taxon>Planctomycetaceae</taxon>
        <taxon>Alienimonas</taxon>
    </lineage>
</organism>
<dbReference type="AlphaFoldDB" id="A0A517PDP6"/>
<keyword evidence="5" id="KW-0378">Hydrolase</keyword>
<gene>
    <name evidence="5" type="primary">phoA_3</name>
    <name evidence="5" type="ORF">CA12_36340</name>
</gene>
<dbReference type="SUPFAM" id="SSF56300">
    <property type="entry name" value="Metallo-dependent phosphatases"/>
    <property type="match status" value="1"/>
</dbReference>
<keyword evidence="1 2" id="KW-0732">Signal</keyword>
<evidence type="ECO:0000256" key="1">
    <source>
        <dbReference type="ARBA" id="ARBA00022729"/>
    </source>
</evidence>
<dbReference type="KEGG" id="acaf:CA12_36340"/>
<dbReference type="GO" id="GO:0046872">
    <property type="term" value="F:metal ion binding"/>
    <property type="evidence" value="ECO:0007669"/>
    <property type="project" value="InterPro"/>
</dbReference>
<dbReference type="GO" id="GO:0003993">
    <property type="term" value="F:acid phosphatase activity"/>
    <property type="evidence" value="ECO:0007669"/>
    <property type="project" value="InterPro"/>
</dbReference>
<dbReference type="Pfam" id="PF16656">
    <property type="entry name" value="Pur_ac_phosph_N"/>
    <property type="match status" value="1"/>
</dbReference>
<dbReference type="PANTHER" id="PTHR22953">
    <property type="entry name" value="ACID PHOSPHATASE RELATED"/>
    <property type="match status" value="1"/>
</dbReference>
<name>A0A517PDP6_9PLAN</name>
<dbReference type="Gene3D" id="2.60.40.380">
    <property type="entry name" value="Purple acid phosphatase-like, N-terminal"/>
    <property type="match status" value="1"/>
</dbReference>
<dbReference type="InterPro" id="IPR039331">
    <property type="entry name" value="PAPs-like"/>
</dbReference>
<dbReference type="GO" id="GO:0004035">
    <property type="term" value="F:alkaline phosphatase activity"/>
    <property type="evidence" value="ECO:0007669"/>
    <property type="project" value="UniProtKB-EC"/>
</dbReference>
<reference evidence="5 6" key="1">
    <citation type="submission" date="2019-02" db="EMBL/GenBank/DDBJ databases">
        <title>Deep-cultivation of Planctomycetes and their phenomic and genomic characterization uncovers novel biology.</title>
        <authorList>
            <person name="Wiegand S."/>
            <person name="Jogler M."/>
            <person name="Boedeker C."/>
            <person name="Pinto D."/>
            <person name="Vollmers J."/>
            <person name="Rivas-Marin E."/>
            <person name="Kohn T."/>
            <person name="Peeters S.H."/>
            <person name="Heuer A."/>
            <person name="Rast P."/>
            <person name="Oberbeckmann S."/>
            <person name="Bunk B."/>
            <person name="Jeske O."/>
            <person name="Meyerdierks A."/>
            <person name="Storesund J.E."/>
            <person name="Kallscheuer N."/>
            <person name="Luecker S."/>
            <person name="Lage O.M."/>
            <person name="Pohl T."/>
            <person name="Merkel B.J."/>
            <person name="Hornburger P."/>
            <person name="Mueller R.-W."/>
            <person name="Bruemmer F."/>
            <person name="Labrenz M."/>
            <person name="Spormann A.M."/>
            <person name="Op den Camp H."/>
            <person name="Overmann J."/>
            <person name="Amann R."/>
            <person name="Jetten M.S.M."/>
            <person name="Mascher T."/>
            <person name="Medema M.H."/>
            <person name="Devos D.P."/>
            <person name="Kaster A.-K."/>
            <person name="Ovreas L."/>
            <person name="Rohde M."/>
            <person name="Galperin M.Y."/>
            <person name="Jogler C."/>
        </authorList>
    </citation>
    <scope>NUCLEOTIDE SEQUENCE [LARGE SCALE GENOMIC DNA]</scope>
    <source>
        <strain evidence="5 6">CA12</strain>
    </source>
</reference>
<keyword evidence="6" id="KW-1185">Reference proteome</keyword>
<dbReference type="InterPro" id="IPR008963">
    <property type="entry name" value="Purple_acid_Pase-like_N"/>
</dbReference>
<dbReference type="EMBL" id="CP036265">
    <property type="protein sequence ID" value="QDT17508.1"/>
    <property type="molecule type" value="Genomic_DNA"/>
</dbReference>
<dbReference type="EC" id="3.1.3.1" evidence="5"/>
<protein>
    <submittedName>
        <fullName evidence="5">Alkaline phosphatase</fullName>
        <ecNumber evidence="5">3.1.3.1</ecNumber>
    </submittedName>
</protein>
<evidence type="ECO:0000313" key="6">
    <source>
        <dbReference type="Proteomes" id="UP000318741"/>
    </source>
</evidence>
<dbReference type="Proteomes" id="UP000318741">
    <property type="component" value="Chromosome"/>
</dbReference>